<proteinExistence type="predicted"/>
<reference evidence="1 2" key="1">
    <citation type="submission" date="2018-03" db="EMBL/GenBank/DDBJ databases">
        <title>Aeromonas veronii whole genome sequencing and analysis.</title>
        <authorList>
            <person name="Xie H."/>
            <person name="Liu T."/>
            <person name="Wang K."/>
        </authorList>
    </citation>
    <scope>NUCLEOTIDE SEQUENCE [LARGE SCALE GENOMIC DNA]</scope>
    <source>
        <strain evidence="1 2">XH.VA.1</strain>
    </source>
</reference>
<dbReference type="Proteomes" id="UP000241986">
    <property type="component" value="Unassembled WGS sequence"/>
</dbReference>
<gene>
    <name evidence="1" type="ORF">DAA48_21805</name>
</gene>
<evidence type="ECO:0000313" key="1">
    <source>
        <dbReference type="EMBL" id="PTH79076.1"/>
    </source>
</evidence>
<dbReference type="AlphaFoldDB" id="A0A2T4MX94"/>
<name>A0A2T4MX94_AERVE</name>
<evidence type="ECO:0000313" key="2">
    <source>
        <dbReference type="Proteomes" id="UP000241986"/>
    </source>
</evidence>
<dbReference type="EMBL" id="PZKL01000045">
    <property type="protein sequence ID" value="PTH79076.1"/>
    <property type="molecule type" value="Genomic_DNA"/>
</dbReference>
<dbReference type="RefSeq" id="WP_107684701.1">
    <property type="nucleotide sequence ID" value="NZ_PZKL01000045.1"/>
</dbReference>
<sequence length="113" mass="12565">MSLSVGSLMAALWNRFNAAMAAQDPKVLEVVEEFGSEAAFIKSVGDAADAVNDYFAEWFNDCDHDWNIIHIDVDGIKEESLDAAIWTAICGKTDVTEATENWVKNFIPHALWE</sequence>
<comment type="caution">
    <text evidence="1">The sequence shown here is derived from an EMBL/GenBank/DDBJ whole genome shotgun (WGS) entry which is preliminary data.</text>
</comment>
<protein>
    <submittedName>
        <fullName evidence="1">Uncharacterized protein</fullName>
    </submittedName>
</protein>
<organism evidence="1 2">
    <name type="scientific">Aeromonas veronii</name>
    <dbReference type="NCBI Taxonomy" id="654"/>
    <lineage>
        <taxon>Bacteria</taxon>
        <taxon>Pseudomonadati</taxon>
        <taxon>Pseudomonadota</taxon>
        <taxon>Gammaproteobacteria</taxon>
        <taxon>Aeromonadales</taxon>
        <taxon>Aeromonadaceae</taxon>
        <taxon>Aeromonas</taxon>
    </lineage>
</organism>
<accession>A0A2T4MX94</accession>